<feature type="domain" description="Response regulatory" evidence="7">
    <location>
        <begin position="152"/>
        <end position="274"/>
    </location>
</feature>
<feature type="compositionally biased region" description="Low complexity" evidence="5">
    <location>
        <begin position="307"/>
        <end position="334"/>
    </location>
</feature>
<protein>
    <recommendedName>
        <fullName evidence="7">Response regulatory domain-containing protein</fullName>
    </recommendedName>
</protein>
<sequence length="341" mass="37904">PYQRFAKISRYWILRISSQLFFISISSLLSSLLLHPPIKHQTATPLLPENPSALPNFDFPCQTPKIINSYLSLFKTHERFFVPTQFQRFLLAKEVSSAFGPVPQLGSDHLFIWEMAAAGTESLRWNLAEEVGVSGCNGNLVNGSGSGSEEFHVLAVDDSIVDRKLIERLLKSSSFKVTAVDSGTRALQYLGLDEIWQDLKVNLIMTDYSMPGMTGYELLKKIKESKAFKEIPVVIMSSENVLTRIHSCLEEGAEDFLMKPVKKSDVTKLKDFMVKGDQAEKGKRSSIKRKMDDDILKLTMPPTAIASSSSEVEDQSSSASHSPSSSSSSPCSSPCKRTRLQ</sequence>
<dbReference type="CDD" id="cd17581">
    <property type="entry name" value="REC_typeA_ARR"/>
    <property type="match status" value="1"/>
</dbReference>
<evidence type="ECO:0000256" key="6">
    <source>
        <dbReference type="SAM" id="Phobius"/>
    </source>
</evidence>
<evidence type="ECO:0000256" key="3">
    <source>
        <dbReference type="ARBA" id="ARBA00023163"/>
    </source>
</evidence>
<dbReference type="GO" id="GO:0000160">
    <property type="term" value="P:phosphorelay signal transduction system"/>
    <property type="evidence" value="ECO:0007669"/>
    <property type="project" value="UniProtKB-KW"/>
</dbReference>
<keyword evidence="6" id="KW-0812">Transmembrane</keyword>
<evidence type="ECO:0000256" key="2">
    <source>
        <dbReference type="ARBA" id="ARBA00023015"/>
    </source>
</evidence>
<dbReference type="InterPro" id="IPR011006">
    <property type="entry name" value="CheY-like_superfamily"/>
</dbReference>
<evidence type="ECO:0000313" key="8">
    <source>
        <dbReference type="EMBL" id="CAI0399025.1"/>
    </source>
</evidence>
<keyword evidence="3" id="KW-0804">Transcription</keyword>
<dbReference type="InterPro" id="IPR045279">
    <property type="entry name" value="ARR-like"/>
</dbReference>
<reference evidence="8" key="1">
    <citation type="submission" date="2022-08" db="EMBL/GenBank/DDBJ databases">
        <authorList>
            <person name="Gutierrez-Valencia J."/>
        </authorList>
    </citation>
    <scope>NUCLEOTIDE SEQUENCE</scope>
</reference>
<comment type="caution">
    <text evidence="8">The sequence shown here is derived from an EMBL/GenBank/DDBJ whole genome shotgun (WGS) entry which is preliminary data.</text>
</comment>
<feature type="transmembrane region" description="Helical" evidence="6">
    <location>
        <begin position="12"/>
        <end position="34"/>
    </location>
</feature>
<dbReference type="SMART" id="SM00448">
    <property type="entry name" value="REC"/>
    <property type="match status" value="1"/>
</dbReference>
<dbReference type="AlphaFoldDB" id="A0AAV0INA1"/>
<dbReference type="PANTHER" id="PTHR43874">
    <property type="entry name" value="TWO-COMPONENT RESPONSE REGULATOR"/>
    <property type="match status" value="1"/>
</dbReference>
<dbReference type="Proteomes" id="UP001154282">
    <property type="component" value="Unassembled WGS sequence"/>
</dbReference>
<dbReference type="SUPFAM" id="SSF52172">
    <property type="entry name" value="CheY-like"/>
    <property type="match status" value="1"/>
</dbReference>
<dbReference type="GO" id="GO:0009736">
    <property type="term" value="P:cytokinin-activated signaling pathway"/>
    <property type="evidence" value="ECO:0007669"/>
    <property type="project" value="InterPro"/>
</dbReference>
<name>A0AAV0INA1_9ROSI</name>
<organism evidence="8 9">
    <name type="scientific">Linum tenue</name>
    <dbReference type="NCBI Taxonomy" id="586396"/>
    <lineage>
        <taxon>Eukaryota</taxon>
        <taxon>Viridiplantae</taxon>
        <taxon>Streptophyta</taxon>
        <taxon>Embryophyta</taxon>
        <taxon>Tracheophyta</taxon>
        <taxon>Spermatophyta</taxon>
        <taxon>Magnoliopsida</taxon>
        <taxon>eudicotyledons</taxon>
        <taxon>Gunneridae</taxon>
        <taxon>Pentapetalae</taxon>
        <taxon>rosids</taxon>
        <taxon>fabids</taxon>
        <taxon>Malpighiales</taxon>
        <taxon>Linaceae</taxon>
        <taxon>Linum</taxon>
    </lineage>
</organism>
<dbReference type="PROSITE" id="PS50110">
    <property type="entry name" value="RESPONSE_REGULATORY"/>
    <property type="match status" value="1"/>
</dbReference>
<feature type="region of interest" description="Disordered" evidence="5">
    <location>
        <begin position="280"/>
        <end position="341"/>
    </location>
</feature>
<keyword evidence="2" id="KW-0805">Transcription regulation</keyword>
<evidence type="ECO:0000313" key="9">
    <source>
        <dbReference type="Proteomes" id="UP001154282"/>
    </source>
</evidence>
<evidence type="ECO:0000256" key="4">
    <source>
        <dbReference type="PROSITE-ProRule" id="PRU00169"/>
    </source>
</evidence>
<gene>
    <name evidence="8" type="ORF">LITE_LOCUS10140</name>
</gene>
<keyword evidence="6" id="KW-1133">Transmembrane helix</keyword>
<evidence type="ECO:0000259" key="7">
    <source>
        <dbReference type="PROSITE" id="PS50110"/>
    </source>
</evidence>
<dbReference type="EMBL" id="CAMGYJ010000004">
    <property type="protein sequence ID" value="CAI0399025.1"/>
    <property type="molecule type" value="Genomic_DNA"/>
</dbReference>
<proteinExistence type="predicted"/>
<keyword evidence="6" id="KW-0472">Membrane</keyword>
<dbReference type="Gene3D" id="3.40.50.2300">
    <property type="match status" value="1"/>
</dbReference>
<dbReference type="InterPro" id="IPR001789">
    <property type="entry name" value="Sig_transdc_resp-reg_receiver"/>
</dbReference>
<evidence type="ECO:0000256" key="1">
    <source>
        <dbReference type="ARBA" id="ARBA00023012"/>
    </source>
</evidence>
<keyword evidence="4" id="KW-0597">Phosphoprotein</keyword>
<feature type="non-terminal residue" evidence="8">
    <location>
        <position position="1"/>
    </location>
</feature>
<keyword evidence="1" id="KW-0902">Two-component regulatory system</keyword>
<feature type="compositionally biased region" description="Basic and acidic residues" evidence="5">
    <location>
        <begin position="280"/>
        <end position="296"/>
    </location>
</feature>
<feature type="modified residue" description="4-aspartylphosphate" evidence="4">
    <location>
        <position position="207"/>
    </location>
</feature>
<keyword evidence="9" id="KW-1185">Reference proteome</keyword>
<evidence type="ECO:0000256" key="5">
    <source>
        <dbReference type="SAM" id="MobiDB-lite"/>
    </source>
</evidence>
<dbReference type="Pfam" id="PF00072">
    <property type="entry name" value="Response_reg"/>
    <property type="match status" value="1"/>
</dbReference>
<dbReference type="PANTHER" id="PTHR43874:SF62">
    <property type="entry name" value="TWO-COMPONENT RESPONSE REGULATOR ARR6"/>
    <property type="match status" value="1"/>
</dbReference>
<accession>A0AAV0INA1</accession>